<feature type="transmembrane region" description="Helical" evidence="12">
    <location>
        <begin position="296"/>
        <end position="315"/>
    </location>
</feature>
<comment type="caution">
    <text evidence="15">The sequence shown here is derived from an EMBL/GenBank/DDBJ whole genome shotgun (WGS) entry which is preliminary data.</text>
</comment>
<dbReference type="PANTHER" id="PTHR24223">
    <property type="entry name" value="ATP-BINDING CASSETTE SUB-FAMILY C"/>
    <property type="match status" value="1"/>
</dbReference>
<feature type="transmembrane region" description="Helical" evidence="12">
    <location>
        <begin position="942"/>
        <end position="961"/>
    </location>
</feature>
<evidence type="ECO:0000256" key="3">
    <source>
        <dbReference type="ARBA" id="ARBA00022448"/>
    </source>
</evidence>
<feature type="compositionally biased region" description="Acidic residues" evidence="11">
    <location>
        <begin position="1398"/>
        <end position="1410"/>
    </location>
</feature>
<feature type="transmembrane region" description="Helical" evidence="12">
    <location>
        <begin position="266"/>
        <end position="290"/>
    </location>
</feature>
<dbReference type="PROSITE" id="PS50929">
    <property type="entry name" value="ABC_TM1F"/>
    <property type="match status" value="2"/>
</dbReference>
<accession>A0AAV5WJD5</accession>
<feature type="domain" description="ABC transporter" evidence="13">
    <location>
        <begin position="469"/>
        <end position="707"/>
    </location>
</feature>
<evidence type="ECO:0008006" key="17">
    <source>
        <dbReference type="Google" id="ProtNLM"/>
    </source>
</evidence>
<gene>
    <name evidence="15" type="ORF">PFISCL1PPCAC_23683</name>
</gene>
<feature type="domain" description="ABC transmembrane type-1" evidence="14">
    <location>
        <begin position="808"/>
        <end position="1105"/>
    </location>
</feature>
<dbReference type="EMBL" id="BTSY01000006">
    <property type="protein sequence ID" value="GMT32386.1"/>
    <property type="molecule type" value="Genomic_DNA"/>
</dbReference>
<evidence type="ECO:0000256" key="9">
    <source>
        <dbReference type="ARBA" id="ARBA00023136"/>
    </source>
</evidence>
<evidence type="ECO:0000256" key="5">
    <source>
        <dbReference type="ARBA" id="ARBA00022737"/>
    </source>
</evidence>
<dbReference type="Pfam" id="PF00664">
    <property type="entry name" value="ABC_membrane"/>
    <property type="match status" value="2"/>
</dbReference>
<sequence>EEIASSSTMSEDDRLHEEEDDEVYPRLHSQKRSGMASDLSVRYSAGASREKTLARYSSALRNMAPMSSGTKAIGSAKVDQAGILSFVTYHWVFEYLWKAFRGRLSSDEDWQCSIYDASDVNMARMQVLWDVERSNARAAKRPASLIRAVAAFVKTRIYTACAVFLFCLTFGFIGPTCFVRGLVGFAEKPDEYPDYTHAFLLVFGLLFVEVARVLSYGATWAISYRTGIRLRGALLGLLYKHALGVKNLKKTPAEIVNMFANDGQRIFDAITFAPLVIIGPLVLIGGIAYLMVVIGAWALVGILVFFLFDVIQYGLGKTMVRCRNEAIKKTEKRLSLMGELIRCIRVIKMNGWEKAFLNRVQELRQDEARSLRKAGYAQSMAIASGPVVPVVAAILTFLGVVLSGNDLLASDAFSAITVFFVMLFGIRMIPYGSRYLAEAIVALRRIQEILESSQWEGPAPTPADPNTALKIKNATFAWTLQGSEKPSNEENAPADVTDHFLLKEINLVVQKKELIGICGPVGSGKSALLTSIIGHMYPCEGEVEVGGSVALVPQVPWIQNATVQENILFGQPMNSKKYYKAISAAQLTKDLEAMPANELTEIGERGATLSGGQKARVALARALFSTAEVLLLDDVLAACDAKVADRIFNEAVLGVLRGKTVLMVTNDVNRLSRCDRVLLLEGGRIVVSGSHSDLLAQSPMYSTYCHDAAQQYTVEGDSVVVGVSSNEGGEKPRADRVASPTDLEYEHLDETNPVVDTEKVELVGVEKGEKGEKGKLVDDEEDFGTASVARAVYMKYVGAAGGILIWSLLLFAFLFNVVASIFAPYWLARWLKMGHEEHVESVNGTDRMVRSETSLASSPHTSYYASVYGISLVLLFVSGLLKAMLFVKVSLNAASKLHNNMLNAIVAGTASFFDQTPSGRLLNRFSKDVDEIDVKMPFTVEVFLQNMLTCIGFIIVIAWVLPHFVLLSIPLFAVFILFVLCFRAGIRMMKRSENISRSPLFAHVTTSLEGIQVIHSHDQSIRFLDGMKRRLDSNSAAMFVFQSAMRWLAVWLDLLVVGITFIVALLIVLLTGSISPADAGMALAFAIQMSGIFQFAVRTQTELEAKMTSVERVVYYADNIVNEGSWDTREGTQIAPDWPPRGQIDFLNVNLRYQPTLPLALSDVSFTVNAGEKVAIIGRTGSGKSSLGNALFRLYPLANGKIAIDGVDISTVGLHRLRRSLAVIPQDPVLFAGTIRYNLDPMGQYADHQLWTALEKAHLNSMVSSMSKKLDAEVTAGGENLSVGERQLLCMARALLIKAKVVLLDEATASLDGATDRLIWQCITTQFESATVLVVAHRLNHVHHMNRIIMMDAGKVVEFDEPNIVLSNASSPSASDEVDVEPAIGHGASPAPIREEESVAEETEDSDAELVSEAKISSISDEEEQRDDPEEK</sequence>
<dbReference type="GO" id="GO:0140359">
    <property type="term" value="F:ABC-type transporter activity"/>
    <property type="evidence" value="ECO:0007669"/>
    <property type="project" value="InterPro"/>
</dbReference>
<keyword evidence="8 12" id="KW-1133">Transmembrane helix</keyword>
<keyword evidence="16" id="KW-1185">Reference proteome</keyword>
<feature type="transmembrane region" description="Helical" evidence="12">
    <location>
        <begin position="803"/>
        <end position="827"/>
    </location>
</feature>
<evidence type="ECO:0000256" key="6">
    <source>
        <dbReference type="ARBA" id="ARBA00022741"/>
    </source>
</evidence>
<keyword evidence="5" id="KW-0677">Repeat</keyword>
<name>A0AAV5WJD5_9BILA</name>
<dbReference type="InterPro" id="IPR011527">
    <property type="entry name" value="ABC1_TM_dom"/>
</dbReference>
<dbReference type="InterPro" id="IPR003593">
    <property type="entry name" value="AAA+_ATPase"/>
</dbReference>
<feature type="region of interest" description="Disordered" evidence="11">
    <location>
        <begin position="1368"/>
        <end position="1432"/>
    </location>
</feature>
<dbReference type="SUPFAM" id="SSF90123">
    <property type="entry name" value="ABC transporter transmembrane region"/>
    <property type="match status" value="2"/>
</dbReference>
<feature type="compositionally biased region" description="Acidic residues" evidence="11">
    <location>
        <begin position="1420"/>
        <end position="1432"/>
    </location>
</feature>
<dbReference type="InterPro" id="IPR036640">
    <property type="entry name" value="ABC1_TM_sf"/>
</dbReference>
<evidence type="ECO:0000256" key="10">
    <source>
        <dbReference type="ARBA" id="ARBA00023180"/>
    </source>
</evidence>
<keyword evidence="3" id="KW-0813">Transport</keyword>
<dbReference type="SMART" id="SM00382">
    <property type="entry name" value="AAA"/>
    <property type="match status" value="2"/>
</dbReference>
<dbReference type="PROSITE" id="PS50893">
    <property type="entry name" value="ABC_TRANSPORTER_2"/>
    <property type="match status" value="2"/>
</dbReference>
<evidence type="ECO:0000256" key="8">
    <source>
        <dbReference type="ARBA" id="ARBA00022989"/>
    </source>
</evidence>
<feature type="transmembrane region" description="Helical" evidence="12">
    <location>
        <begin position="157"/>
        <end position="183"/>
    </location>
</feature>
<keyword evidence="10" id="KW-0325">Glycoprotein</keyword>
<dbReference type="PROSITE" id="PS00211">
    <property type="entry name" value="ABC_TRANSPORTER_1"/>
    <property type="match status" value="2"/>
</dbReference>
<evidence type="ECO:0000256" key="12">
    <source>
        <dbReference type="SAM" id="Phobius"/>
    </source>
</evidence>
<dbReference type="InterPro" id="IPR003439">
    <property type="entry name" value="ABC_transporter-like_ATP-bd"/>
</dbReference>
<feature type="non-terminal residue" evidence="15">
    <location>
        <position position="1"/>
    </location>
</feature>
<protein>
    <recommendedName>
        <fullName evidence="17">ABC transporter ATP-binding protein</fullName>
    </recommendedName>
</protein>
<dbReference type="GO" id="GO:0016020">
    <property type="term" value="C:membrane"/>
    <property type="evidence" value="ECO:0007669"/>
    <property type="project" value="InterPro"/>
</dbReference>
<dbReference type="InterPro" id="IPR017871">
    <property type="entry name" value="ABC_transporter-like_CS"/>
</dbReference>
<dbReference type="Gene3D" id="3.40.50.300">
    <property type="entry name" value="P-loop containing nucleotide triphosphate hydrolases"/>
    <property type="match status" value="2"/>
</dbReference>
<evidence type="ECO:0000256" key="4">
    <source>
        <dbReference type="ARBA" id="ARBA00022692"/>
    </source>
</evidence>
<evidence type="ECO:0000259" key="14">
    <source>
        <dbReference type="PROSITE" id="PS50929"/>
    </source>
</evidence>
<reference evidence="15" key="1">
    <citation type="submission" date="2023-10" db="EMBL/GenBank/DDBJ databases">
        <title>Genome assembly of Pristionchus species.</title>
        <authorList>
            <person name="Yoshida K."/>
            <person name="Sommer R.J."/>
        </authorList>
    </citation>
    <scope>NUCLEOTIDE SEQUENCE</scope>
    <source>
        <strain evidence="15">RS5133</strain>
    </source>
</reference>
<dbReference type="FunFam" id="3.40.50.300:FF:000163">
    <property type="entry name" value="Multidrug resistance-associated protein member 4"/>
    <property type="match status" value="1"/>
</dbReference>
<feature type="transmembrane region" description="Helical" evidence="12">
    <location>
        <begin position="1048"/>
        <end position="1073"/>
    </location>
</feature>
<feature type="transmembrane region" description="Helical" evidence="12">
    <location>
        <begin position="379"/>
        <end position="401"/>
    </location>
</feature>
<dbReference type="FunFam" id="1.20.1560.10:FF:000015">
    <property type="entry name" value="multidrug resistance-associated protein 5 isoform X1"/>
    <property type="match status" value="1"/>
</dbReference>
<dbReference type="CDD" id="cd03244">
    <property type="entry name" value="ABCC_MRP_domain2"/>
    <property type="match status" value="1"/>
</dbReference>
<keyword evidence="9 12" id="KW-0472">Membrane</keyword>
<keyword evidence="4 12" id="KW-0812">Transmembrane</keyword>
<comment type="similarity">
    <text evidence="2">Belongs to the ABC transporter superfamily. ABCC family. Conjugate transporter (TC 3.A.1.208) subfamily.</text>
</comment>
<feature type="domain" description="ABC transmembrane type-1" evidence="14">
    <location>
        <begin position="160"/>
        <end position="438"/>
    </location>
</feature>
<feature type="transmembrane region" description="Helical" evidence="12">
    <location>
        <begin position="863"/>
        <end position="887"/>
    </location>
</feature>
<dbReference type="GO" id="GO:0012505">
    <property type="term" value="C:endomembrane system"/>
    <property type="evidence" value="ECO:0007669"/>
    <property type="project" value="UniProtKB-SubCell"/>
</dbReference>
<dbReference type="GO" id="GO:0005524">
    <property type="term" value="F:ATP binding"/>
    <property type="evidence" value="ECO:0007669"/>
    <property type="project" value="UniProtKB-KW"/>
</dbReference>
<feature type="transmembrane region" description="Helical" evidence="12">
    <location>
        <begin position="407"/>
        <end position="426"/>
    </location>
</feature>
<organism evidence="15 16">
    <name type="scientific">Pristionchus fissidentatus</name>
    <dbReference type="NCBI Taxonomy" id="1538716"/>
    <lineage>
        <taxon>Eukaryota</taxon>
        <taxon>Metazoa</taxon>
        <taxon>Ecdysozoa</taxon>
        <taxon>Nematoda</taxon>
        <taxon>Chromadorea</taxon>
        <taxon>Rhabditida</taxon>
        <taxon>Rhabditina</taxon>
        <taxon>Diplogasteromorpha</taxon>
        <taxon>Diplogasteroidea</taxon>
        <taxon>Neodiplogasteridae</taxon>
        <taxon>Pristionchus</taxon>
    </lineage>
</organism>
<evidence type="ECO:0000256" key="11">
    <source>
        <dbReference type="SAM" id="MobiDB-lite"/>
    </source>
</evidence>
<dbReference type="Proteomes" id="UP001432322">
    <property type="component" value="Unassembled WGS sequence"/>
</dbReference>
<dbReference type="GO" id="GO:0016887">
    <property type="term" value="F:ATP hydrolysis activity"/>
    <property type="evidence" value="ECO:0007669"/>
    <property type="project" value="InterPro"/>
</dbReference>
<dbReference type="PANTHER" id="PTHR24223:SF447">
    <property type="entry name" value="MULTIDRUG RESISTANCE-ASSOCIATED PROTEIN 5"/>
    <property type="match status" value="1"/>
</dbReference>
<dbReference type="CDD" id="cd03250">
    <property type="entry name" value="ABCC_MRP_domain1"/>
    <property type="match status" value="1"/>
</dbReference>
<feature type="region of interest" description="Disordered" evidence="11">
    <location>
        <begin position="1"/>
        <end position="31"/>
    </location>
</feature>
<comment type="subcellular location">
    <subcellularLocation>
        <location evidence="1">Endomembrane system</location>
        <topology evidence="1">Multi-pass membrane protein</topology>
    </subcellularLocation>
</comment>
<dbReference type="CDD" id="cd18592">
    <property type="entry name" value="ABC_6TM_MRP5_8_9_D1"/>
    <property type="match status" value="1"/>
</dbReference>
<evidence type="ECO:0000313" key="16">
    <source>
        <dbReference type="Proteomes" id="UP001432322"/>
    </source>
</evidence>
<evidence type="ECO:0000313" key="15">
    <source>
        <dbReference type="EMBL" id="GMT32386.1"/>
    </source>
</evidence>
<dbReference type="SUPFAM" id="SSF52540">
    <property type="entry name" value="P-loop containing nucleoside triphosphate hydrolases"/>
    <property type="match status" value="2"/>
</dbReference>
<dbReference type="InterPro" id="IPR050173">
    <property type="entry name" value="ABC_transporter_C-like"/>
</dbReference>
<proteinExistence type="inferred from homology"/>
<evidence type="ECO:0000256" key="2">
    <source>
        <dbReference type="ARBA" id="ARBA00009726"/>
    </source>
</evidence>
<evidence type="ECO:0000256" key="1">
    <source>
        <dbReference type="ARBA" id="ARBA00004127"/>
    </source>
</evidence>
<dbReference type="Pfam" id="PF00005">
    <property type="entry name" value="ABC_tran"/>
    <property type="match status" value="2"/>
</dbReference>
<feature type="transmembrane region" description="Helical" evidence="12">
    <location>
        <begin position="195"/>
        <end position="222"/>
    </location>
</feature>
<dbReference type="FunFam" id="1.20.1560.10:FF:000162">
    <property type="entry name" value="Predicted protein"/>
    <property type="match status" value="1"/>
</dbReference>
<keyword evidence="7" id="KW-0067">ATP-binding</keyword>
<evidence type="ECO:0000259" key="13">
    <source>
        <dbReference type="PROSITE" id="PS50893"/>
    </source>
</evidence>
<dbReference type="FunFam" id="3.40.50.300:FF:000997">
    <property type="entry name" value="Multidrug resistance-associated protein 1"/>
    <property type="match status" value="1"/>
</dbReference>
<feature type="transmembrane region" description="Helical" evidence="12">
    <location>
        <begin position="967"/>
        <end position="986"/>
    </location>
</feature>
<feature type="domain" description="ABC transporter" evidence="13">
    <location>
        <begin position="1144"/>
        <end position="1378"/>
    </location>
</feature>
<evidence type="ECO:0000256" key="7">
    <source>
        <dbReference type="ARBA" id="ARBA00022840"/>
    </source>
</evidence>
<dbReference type="Gene3D" id="1.20.1560.10">
    <property type="entry name" value="ABC transporter type 1, transmembrane domain"/>
    <property type="match status" value="2"/>
</dbReference>
<keyword evidence="6" id="KW-0547">Nucleotide-binding</keyword>
<dbReference type="CDD" id="cd18599">
    <property type="entry name" value="ABC_6TM_MRP5_8_9_D2"/>
    <property type="match status" value="1"/>
</dbReference>
<dbReference type="InterPro" id="IPR027417">
    <property type="entry name" value="P-loop_NTPase"/>
</dbReference>